<name>A0A396ZV07_APHAT</name>
<evidence type="ECO:0000313" key="5">
    <source>
        <dbReference type="EMBL" id="RHY95585.1"/>
    </source>
</evidence>
<evidence type="ECO:0000313" key="7">
    <source>
        <dbReference type="Proteomes" id="UP000265716"/>
    </source>
</evidence>
<dbReference type="VEuPathDB" id="FungiDB:H257_17740"/>
<dbReference type="Proteomes" id="UP000266239">
    <property type="component" value="Unassembled WGS sequence"/>
</dbReference>
<dbReference type="InterPro" id="IPR007052">
    <property type="entry name" value="CS_dom"/>
</dbReference>
<accession>A0A396ZV07</accession>
<dbReference type="EMBL" id="QUTA01012769">
    <property type="protein sequence ID" value="RHX97358.1"/>
    <property type="molecule type" value="Genomic_DNA"/>
</dbReference>
<evidence type="ECO:0000259" key="1">
    <source>
        <dbReference type="PROSITE" id="PS51203"/>
    </source>
</evidence>
<evidence type="ECO:0000313" key="6">
    <source>
        <dbReference type="Proteomes" id="UP000265427"/>
    </source>
</evidence>
<dbReference type="Proteomes" id="UP000266196">
    <property type="component" value="Unassembled WGS sequence"/>
</dbReference>
<proteinExistence type="predicted"/>
<feature type="domain" description="CS" evidence="1">
    <location>
        <begin position="41"/>
        <end position="151"/>
    </location>
</feature>
<evidence type="ECO:0000313" key="9">
    <source>
        <dbReference type="Proteomes" id="UP000266239"/>
    </source>
</evidence>
<evidence type="ECO:0000313" key="8">
    <source>
        <dbReference type="Proteomes" id="UP000266196"/>
    </source>
</evidence>
<comment type="caution">
    <text evidence="2">The sequence shown here is derived from an EMBL/GenBank/DDBJ whole genome shotgun (WGS) entry which is preliminary data.</text>
</comment>
<dbReference type="Proteomes" id="UP000265716">
    <property type="component" value="Unassembled WGS sequence"/>
</dbReference>
<dbReference type="EMBL" id="QUTC01003792">
    <property type="protein sequence ID" value="RHY68239.1"/>
    <property type="molecule type" value="Genomic_DNA"/>
</dbReference>
<dbReference type="EMBL" id="QUSZ01006693">
    <property type="protein sequence ID" value="RHY04935.1"/>
    <property type="molecule type" value="Genomic_DNA"/>
</dbReference>
<protein>
    <recommendedName>
        <fullName evidence="1">CS domain-containing protein</fullName>
    </recommendedName>
</protein>
<dbReference type="Proteomes" id="UP000265427">
    <property type="component" value="Unassembled WGS sequence"/>
</dbReference>
<gene>
    <name evidence="2" type="ORF">DYB25_011059</name>
    <name evidence="5" type="ORF">DYB31_004873</name>
    <name evidence="3" type="ORF">DYB36_008097</name>
    <name evidence="4" type="ORF">DYB38_009001</name>
</gene>
<evidence type="ECO:0000313" key="3">
    <source>
        <dbReference type="EMBL" id="RHY04935.1"/>
    </source>
</evidence>
<dbReference type="PROSITE" id="PS51203">
    <property type="entry name" value="CS"/>
    <property type="match status" value="1"/>
</dbReference>
<dbReference type="SUPFAM" id="SSF49764">
    <property type="entry name" value="HSP20-like chaperones"/>
    <property type="match status" value="1"/>
</dbReference>
<dbReference type="Gene3D" id="2.60.40.790">
    <property type="match status" value="1"/>
</dbReference>
<dbReference type="AlphaFoldDB" id="A0A396ZV07"/>
<evidence type="ECO:0000313" key="2">
    <source>
        <dbReference type="EMBL" id="RHX97358.1"/>
    </source>
</evidence>
<dbReference type="InterPro" id="IPR008978">
    <property type="entry name" value="HSP20-like_chaperone"/>
</dbReference>
<reference evidence="6 7" key="1">
    <citation type="submission" date="2018-08" db="EMBL/GenBank/DDBJ databases">
        <title>Aphanomyces genome sequencing and annotation.</title>
        <authorList>
            <person name="Minardi D."/>
            <person name="Oidtmann B."/>
            <person name="Van Der Giezen M."/>
            <person name="Studholme D.J."/>
        </authorList>
    </citation>
    <scope>NUCLEOTIDE SEQUENCE [LARGE SCALE GENOMIC DNA]</scope>
    <source>
        <strain evidence="5 8">197901</strain>
        <strain evidence="3 6">Kv</strain>
        <strain evidence="4 7">SA</strain>
        <strain evidence="2 9">Yx</strain>
    </source>
</reference>
<sequence>MTVSFAVIVMARRSSAILDDAAAAYHPTDDDAAAILSRAVDPSGQFGWTQTLEELYVYVPVRPRIVRKGVNVLATQSTDHHWFTVIVDTIPRVHAQLAAPVQCALLDWEIAAQKESSPFYTRAVLATSTGPSMEVCITLVKQAPARWGSLFS</sequence>
<dbReference type="EMBL" id="QUTE01016814">
    <property type="protein sequence ID" value="RHY95585.1"/>
    <property type="molecule type" value="Genomic_DNA"/>
</dbReference>
<evidence type="ECO:0000313" key="4">
    <source>
        <dbReference type="EMBL" id="RHY68239.1"/>
    </source>
</evidence>
<organism evidence="2 9">
    <name type="scientific">Aphanomyces astaci</name>
    <name type="common">Crayfish plague agent</name>
    <dbReference type="NCBI Taxonomy" id="112090"/>
    <lineage>
        <taxon>Eukaryota</taxon>
        <taxon>Sar</taxon>
        <taxon>Stramenopiles</taxon>
        <taxon>Oomycota</taxon>
        <taxon>Saprolegniomycetes</taxon>
        <taxon>Saprolegniales</taxon>
        <taxon>Verrucalvaceae</taxon>
        <taxon>Aphanomyces</taxon>
    </lineage>
</organism>